<keyword evidence="3" id="KW-0169">Cobalamin biosynthesis</keyword>
<sequence length="248" mass="27550">MKLYGIGVGPGDPELLTLKAYKILKGVDMIIAPRSSEAKRSRALHTVEKVIKERDCIVVEPVFPMTKDRDTLKLYWNKAREEVLAKGNGCGTAAFITLGDPSMYSTFYRFLEVFNDLVEEVEVIPGVTSFSACTSTAQIPLVEGTEIVSIIPDVKAKNAMRVIESSDSLIFLKPKDLDIIEDMLGNEKAILCVKVGFEDQELISGKVSEIEEPTHYLSTLIVKKGMGTEPQDYLNFGTKSLEVKRRIL</sequence>
<dbReference type="CDD" id="cd11645">
    <property type="entry name" value="Precorrin_2_C20_MT"/>
    <property type="match status" value="1"/>
</dbReference>
<dbReference type="PANTHER" id="PTHR43467">
    <property type="entry name" value="COBALT-PRECORRIN-2 C(20)-METHYLTRANSFERASE"/>
    <property type="match status" value="1"/>
</dbReference>
<evidence type="ECO:0000256" key="5">
    <source>
        <dbReference type="ARBA" id="ARBA00022679"/>
    </source>
</evidence>
<dbReference type="Gene3D" id="3.30.950.10">
    <property type="entry name" value="Methyltransferase, Cobalt-precorrin-4 Transmethylase, Domain 2"/>
    <property type="match status" value="1"/>
</dbReference>
<evidence type="ECO:0000256" key="3">
    <source>
        <dbReference type="ARBA" id="ARBA00022573"/>
    </source>
</evidence>
<dbReference type="PANTHER" id="PTHR43467:SF2">
    <property type="entry name" value="COBALT-PRECORRIN-2 C(20)-METHYLTRANSFERASE"/>
    <property type="match status" value="1"/>
</dbReference>
<evidence type="ECO:0000256" key="2">
    <source>
        <dbReference type="ARBA" id="ARBA00005879"/>
    </source>
</evidence>
<dbReference type="GO" id="GO:0051266">
    <property type="term" value="F:sirohydrochlorin ferrochelatase activity"/>
    <property type="evidence" value="ECO:0007669"/>
    <property type="project" value="UniProtKB-EC"/>
</dbReference>
<dbReference type="GO" id="GO:0032259">
    <property type="term" value="P:methylation"/>
    <property type="evidence" value="ECO:0007669"/>
    <property type="project" value="UniProtKB-KW"/>
</dbReference>
<dbReference type="GO" id="GO:0009236">
    <property type="term" value="P:cobalamin biosynthetic process"/>
    <property type="evidence" value="ECO:0007669"/>
    <property type="project" value="UniProtKB-UniRule"/>
</dbReference>
<keyword evidence="4" id="KW-0489">Methyltransferase</keyword>
<accession>A0A7G9Z5V5</accession>
<dbReference type="Pfam" id="PF00590">
    <property type="entry name" value="TP_methylase"/>
    <property type="match status" value="1"/>
</dbReference>
<dbReference type="SUPFAM" id="SSF53790">
    <property type="entry name" value="Tetrapyrrole methylase"/>
    <property type="match status" value="1"/>
</dbReference>
<dbReference type="InterPro" id="IPR014777">
    <property type="entry name" value="4pyrrole_Mease_sub1"/>
</dbReference>
<keyword evidence="5" id="KW-0808">Transferase</keyword>
<comment type="similarity">
    <text evidence="2 7">Belongs to the precorrin methyltransferase family.</text>
</comment>
<evidence type="ECO:0000256" key="4">
    <source>
        <dbReference type="ARBA" id="ARBA00022603"/>
    </source>
</evidence>
<feature type="domain" description="Tetrapyrrole methylase" evidence="8">
    <location>
        <begin position="2"/>
        <end position="210"/>
    </location>
</feature>
<dbReference type="UniPathway" id="UPA00148"/>
<evidence type="ECO:0000259" key="8">
    <source>
        <dbReference type="Pfam" id="PF00590"/>
    </source>
</evidence>
<comment type="pathway">
    <text evidence="1">Cofactor biosynthesis; adenosylcobalamin biosynthesis.</text>
</comment>
<dbReference type="InterPro" id="IPR006364">
    <property type="entry name" value="CobI/CbiL/CobIJ_dom"/>
</dbReference>
<dbReference type="InterPro" id="IPR012382">
    <property type="entry name" value="CobI/CbiL"/>
</dbReference>
<dbReference type="NCBIfam" id="TIGR01467">
    <property type="entry name" value="cobI_cbiL"/>
    <property type="match status" value="1"/>
</dbReference>
<organism evidence="9">
    <name type="scientific">Candidatus Methanophaga sp. ANME-1 ERB7</name>
    <dbReference type="NCBI Taxonomy" id="2759913"/>
    <lineage>
        <taxon>Archaea</taxon>
        <taxon>Methanobacteriati</taxon>
        <taxon>Methanobacteriota</taxon>
        <taxon>Stenosarchaea group</taxon>
        <taxon>Methanomicrobia</taxon>
        <taxon>Candidatus Methanophagales</taxon>
        <taxon>Candidatus Methanophagaceae</taxon>
        <taxon>Candidatus Methanophaga</taxon>
    </lineage>
</organism>
<dbReference type="Gene3D" id="3.40.1010.10">
    <property type="entry name" value="Cobalt-precorrin-4 Transmethylase, Domain 1"/>
    <property type="match status" value="1"/>
</dbReference>
<dbReference type="InterPro" id="IPR035996">
    <property type="entry name" value="4pyrrol_Methylase_sf"/>
</dbReference>
<keyword evidence="6" id="KW-0949">S-adenosyl-L-methionine</keyword>
<dbReference type="InterPro" id="IPR014776">
    <property type="entry name" value="4pyrrole_Mease_sub2"/>
</dbReference>
<dbReference type="AlphaFoldDB" id="A0A7G9Z5V5"/>
<evidence type="ECO:0000313" key="9">
    <source>
        <dbReference type="EMBL" id="QNO55639.1"/>
    </source>
</evidence>
<dbReference type="PIRSF" id="PIRSF036427">
    <property type="entry name" value="Precrrn-2_mtase"/>
    <property type="match status" value="1"/>
</dbReference>
<proteinExistence type="inferred from homology"/>
<gene>
    <name evidence="9" type="primary">cysG</name>
    <name evidence="9" type="ORF">AMFAPHJD_00014</name>
</gene>
<keyword evidence="9" id="KW-0456">Lyase</keyword>
<dbReference type="EC" id="4.99.1.4" evidence="9"/>
<protein>
    <submittedName>
        <fullName evidence="9">Siroheme synthase</fullName>
        <ecNumber evidence="9">4.99.1.4</ecNumber>
    </submittedName>
</protein>
<dbReference type="InterPro" id="IPR000878">
    <property type="entry name" value="4pyrrol_Mease"/>
</dbReference>
<evidence type="ECO:0000256" key="1">
    <source>
        <dbReference type="ARBA" id="ARBA00004953"/>
    </source>
</evidence>
<dbReference type="EMBL" id="MT631624">
    <property type="protein sequence ID" value="QNO55639.1"/>
    <property type="molecule type" value="Genomic_DNA"/>
</dbReference>
<name>A0A7G9Z5V5_9EURY</name>
<evidence type="ECO:0000256" key="6">
    <source>
        <dbReference type="ARBA" id="ARBA00022691"/>
    </source>
</evidence>
<reference evidence="9" key="1">
    <citation type="submission" date="2020-06" db="EMBL/GenBank/DDBJ databases">
        <title>Unique genomic features of the anaerobic methanotrophic archaea.</title>
        <authorList>
            <person name="Chadwick G.L."/>
            <person name="Skennerton C.T."/>
            <person name="Laso-Perez R."/>
            <person name="Leu A.O."/>
            <person name="Speth D.R."/>
            <person name="Yu H."/>
            <person name="Morgan-Lang C."/>
            <person name="Hatzenpichler R."/>
            <person name="Goudeau D."/>
            <person name="Malmstrom R."/>
            <person name="Brazelton W.J."/>
            <person name="Woyke T."/>
            <person name="Hallam S.J."/>
            <person name="Tyson G.W."/>
            <person name="Wegener G."/>
            <person name="Boetius A."/>
            <person name="Orphan V."/>
        </authorList>
    </citation>
    <scope>NUCLEOTIDE SEQUENCE</scope>
</reference>
<dbReference type="GO" id="GO:0030788">
    <property type="term" value="F:precorrin-2 C20-methyltransferase activity"/>
    <property type="evidence" value="ECO:0007669"/>
    <property type="project" value="InterPro"/>
</dbReference>
<evidence type="ECO:0000256" key="7">
    <source>
        <dbReference type="PIRNR" id="PIRNR036427"/>
    </source>
</evidence>